<name>A0A1I3EHD6_9RHOB</name>
<dbReference type="SUPFAM" id="SSF51120">
    <property type="entry name" value="beta-Roll"/>
    <property type="match status" value="3"/>
</dbReference>
<dbReference type="PANTHER" id="PTHR38340">
    <property type="entry name" value="S-LAYER PROTEIN"/>
    <property type="match status" value="1"/>
</dbReference>
<dbReference type="Pfam" id="PF00353">
    <property type="entry name" value="HemolysinCabind"/>
    <property type="match status" value="8"/>
</dbReference>
<dbReference type="PRINTS" id="PR00313">
    <property type="entry name" value="CABNDNGRPT"/>
</dbReference>
<dbReference type="EMBL" id="FOQH01000003">
    <property type="protein sequence ID" value="SFH98121.1"/>
    <property type="molecule type" value="Genomic_DNA"/>
</dbReference>
<dbReference type="RefSeq" id="WP_092859142.1">
    <property type="nucleotide sequence ID" value="NZ_FOQH01000003.1"/>
</dbReference>
<evidence type="ECO:0000256" key="2">
    <source>
        <dbReference type="ARBA" id="ARBA00022525"/>
    </source>
</evidence>
<evidence type="ECO:0000256" key="1">
    <source>
        <dbReference type="ARBA" id="ARBA00004613"/>
    </source>
</evidence>
<reference evidence="4 5" key="1">
    <citation type="submission" date="2016-10" db="EMBL/GenBank/DDBJ databases">
        <authorList>
            <person name="de Groot N.N."/>
        </authorList>
    </citation>
    <scope>NUCLEOTIDE SEQUENCE [LARGE SCALE GENOMIC DNA]</scope>
    <source>
        <strain evidence="4 5">CGMCC 1.11030</strain>
    </source>
</reference>
<accession>A0A1I3EHD6</accession>
<dbReference type="Gene3D" id="2.150.10.10">
    <property type="entry name" value="Serralysin-like metalloprotease, C-terminal"/>
    <property type="match status" value="4"/>
</dbReference>
<feature type="compositionally biased region" description="Basic and acidic residues" evidence="3">
    <location>
        <begin position="424"/>
        <end position="435"/>
    </location>
</feature>
<dbReference type="InterPro" id="IPR050557">
    <property type="entry name" value="RTX_toxin/Mannuronan_C5-epim"/>
</dbReference>
<dbReference type="InterPro" id="IPR018511">
    <property type="entry name" value="Hemolysin-typ_Ca-bd_CS"/>
</dbReference>
<evidence type="ECO:0000313" key="5">
    <source>
        <dbReference type="Proteomes" id="UP000199377"/>
    </source>
</evidence>
<feature type="compositionally biased region" description="Basic and acidic residues" evidence="3">
    <location>
        <begin position="388"/>
        <end position="399"/>
    </location>
</feature>
<keyword evidence="5" id="KW-1185">Reference proteome</keyword>
<organism evidence="4 5">
    <name type="scientific">Albimonas pacifica</name>
    <dbReference type="NCBI Taxonomy" id="1114924"/>
    <lineage>
        <taxon>Bacteria</taxon>
        <taxon>Pseudomonadati</taxon>
        <taxon>Pseudomonadota</taxon>
        <taxon>Alphaproteobacteria</taxon>
        <taxon>Rhodobacterales</taxon>
        <taxon>Paracoccaceae</taxon>
        <taxon>Albimonas</taxon>
    </lineage>
</organism>
<evidence type="ECO:0000256" key="3">
    <source>
        <dbReference type="SAM" id="MobiDB-lite"/>
    </source>
</evidence>
<proteinExistence type="predicted"/>
<keyword evidence="2" id="KW-0964">Secreted</keyword>
<dbReference type="InterPro" id="IPR011049">
    <property type="entry name" value="Serralysin-like_metalloprot_C"/>
</dbReference>
<dbReference type="PROSITE" id="PS00330">
    <property type="entry name" value="HEMOLYSIN_CALCIUM"/>
    <property type="match status" value="2"/>
</dbReference>
<dbReference type="AlphaFoldDB" id="A0A1I3EHD6"/>
<feature type="compositionally biased region" description="Basic and acidic residues" evidence="3">
    <location>
        <begin position="327"/>
        <end position="341"/>
    </location>
</feature>
<gene>
    <name evidence="4" type="ORF">SAMN05216258_103367</name>
</gene>
<dbReference type="InterPro" id="IPR001343">
    <property type="entry name" value="Hemolysn_Ca-bd"/>
</dbReference>
<protein>
    <submittedName>
        <fullName evidence="4">Ca2+-binding protein, RTX toxin-related</fullName>
    </submittedName>
</protein>
<dbReference type="OrthoDB" id="419320at2"/>
<dbReference type="STRING" id="1114924.SAMN05216258_103367"/>
<feature type="region of interest" description="Disordered" evidence="3">
    <location>
        <begin position="387"/>
        <end position="478"/>
    </location>
</feature>
<sequence length="598" mass="61837">MATIWLDLVEVSSGEFGTRYSALLAGDLSPPPGSEFRIDWGDTGLPDDGGDDIFLGYRIEGIGVVQDYRGSTFAYPADVRVAATDSTIWFDAAVPGPLRLAGVPEAGGNTVHMGDGDDTVALDDTSTVYGGGGDDTMFTVDEAYGGDGNDRFRGAEQAYGGDGDDQFLGMSPGDVYGGAGFDEIVGGDRLNITLGRLEGVERINTYVELTLTSAATSFGPFSIDAYFEGVELLFDARTRVPELLFSDADLDILGPDAFKVPGYDDLRLLFGDGDNFFRGQDRVGGVERLTVEGGRNVDTMRGGAADETFVGNLGDDDLHGGGGDDDLQGRDGDDLLRGGQGEDRILGGIGADLIRGNRQVDALGGEGGNDLIYGGLGSDRLYGGADDDVAHGERGRDAIEGGEGADSLFGGRGSDSISGEGGDDLIRGDAHRDEITGGAGADSISGGAGRDTIQGDGDDDVLRGARGTDTIDGGAGDDAVHGGANDDLLFGGAGTNDLYGGRGEDVIHLEVGENTARGGEHADLFIVEMGAGADTILDFEVDLDRIQVLSGATSFEQLDITLRGDRTYVTYGLATDVVALVGVAPGDLDASDFLFGPA</sequence>
<dbReference type="GO" id="GO:0005576">
    <property type="term" value="C:extracellular region"/>
    <property type="evidence" value="ECO:0007669"/>
    <property type="project" value="UniProtKB-SubCell"/>
</dbReference>
<dbReference type="Proteomes" id="UP000199377">
    <property type="component" value="Unassembled WGS sequence"/>
</dbReference>
<dbReference type="PANTHER" id="PTHR38340:SF1">
    <property type="entry name" value="S-LAYER PROTEIN"/>
    <property type="match status" value="1"/>
</dbReference>
<dbReference type="Gene3D" id="2.160.20.160">
    <property type="match status" value="1"/>
</dbReference>
<feature type="region of interest" description="Disordered" evidence="3">
    <location>
        <begin position="311"/>
        <end position="341"/>
    </location>
</feature>
<evidence type="ECO:0000313" key="4">
    <source>
        <dbReference type="EMBL" id="SFH98121.1"/>
    </source>
</evidence>
<comment type="subcellular location">
    <subcellularLocation>
        <location evidence="1">Secreted</location>
    </subcellularLocation>
</comment>
<dbReference type="GO" id="GO:0005509">
    <property type="term" value="F:calcium ion binding"/>
    <property type="evidence" value="ECO:0007669"/>
    <property type="project" value="InterPro"/>
</dbReference>